<evidence type="ECO:0000259" key="7">
    <source>
        <dbReference type="Pfam" id="PF08240"/>
    </source>
</evidence>
<dbReference type="EMBL" id="JAPXFL010000004">
    <property type="protein sequence ID" value="KAK9507509.1"/>
    <property type="molecule type" value="Genomic_DNA"/>
</dbReference>
<sequence length="378" mass="41970">MFKRTIKAFNMFIRRKGYKMEAGEINLSVVVHRSNDVTLEVRPIPTPRENELLIRVGYVCLSDLDLQYVTLGPSLTKQGYAVPYVLGNQATGIVLRAGVGVQDNFQEGDRVVIEPGVACHKCEYCQQGRFNLCPHYSYMGTADRPGALCRFITHPMKNCFKLPQHIGLDDGSLCTRLASAIHACKRAGLDKNSVVAIIGSGFSGITLVMTCKLLGLKNIFVVEFSEYRLGLARHYGAEYVLKFKPNGDPHYLKEIIEEIVGRLPDVTFDTGETGDSLDVATTITRSAGQVIIVGPRPHRIMTSLHHVTFREIDIRGVFNAGQCFQEATQYIKAGLIRVKDLRPTIVPLEHALEAFNNARVNIGGNSVVLVECFKEDKQ</sequence>
<name>A0AAW1DBU6_9HEMI</name>
<evidence type="ECO:0000256" key="4">
    <source>
        <dbReference type="ARBA" id="ARBA00022833"/>
    </source>
</evidence>
<dbReference type="AlphaFoldDB" id="A0AAW1DBU6"/>
<evidence type="ECO:0000259" key="6">
    <source>
        <dbReference type="Pfam" id="PF00107"/>
    </source>
</evidence>
<dbReference type="SUPFAM" id="SSF50129">
    <property type="entry name" value="GroES-like"/>
    <property type="match status" value="1"/>
</dbReference>
<dbReference type="PANTHER" id="PTHR43161:SF9">
    <property type="entry name" value="SORBITOL DEHYDROGENASE"/>
    <property type="match status" value="1"/>
</dbReference>
<reference evidence="8 9" key="1">
    <citation type="submission" date="2022-12" db="EMBL/GenBank/DDBJ databases">
        <title>Chromosome-level genome assembly of true bugs.</title>
        <authorList>
            <person name="Ma L."/>
            <person name="Li H."/>
        </authorList>
    </citation>
    <scope>NUCLEOTIDE SEQUENCE [LARGE SCALE GENOMIC DNA]</scope>
    <source>
        <strain evidence="8">Lab_2022b</strain>
    </source>
</reference>
<proteinExistence type="inferred from homology"/>
<dbReference type="Pfam" id="PF08240">
    <property type="entry name" value="ADH_N"/>
    <property type="match status" value="1"/>
</dbReference>
<evidence type="ECO:0000313" key="9">
    <source>
        <dbReference type="Proteomes" id="UP001461498"/>
    </source>
</evidence>
<feature type="domain" description="Alcohol dehydrogenase-like C-terminal" evidence="6">
    <location>
        <begin position="204"/>
        <end position="331"/>
    </location>
</feature>
<evidence type="ECO:0000256" key="3">
    <source>
        <dbReference type="ARBA" id="ARBA00022723"/>
    </source>
</evidence>
<keyword evidence="5" id="KW-0560">Oxidoreductase</keyword>
<protein>
    <recommendedName>
        <fullName evidence="10">Enoyl reductase (ER) domain-containing protein</fullName>
    </recommendedName>
</protein>
<keyword evidence="9" id="KW-1185">Reference proteome</keyword>
<comment type="cofactor">
    <cofactor evidence="1">
        <name>Zn(2+)</name>
        <dbReference type="ChEBI" id="CHEBI:29105"/>
    </cofactor>
</comment>
<dbReference type="Gene3D" id="3.40.50.720">
    <property type="entry name" value="NAD(P)-binding Rossmann-like Domain"/>
    <property type="match status" value="1"/>
</dbReference>
<evidence type="ECO:0000256" key="2">
    <source>
        <dbReference type="ARBA" id="ARBA00008072"/>
    </source>
</evidence>
<keyword evidence="3" id="KW-0479">Metal-binding</keyword>
<dbReference type="GO" id="GO:0046872">
    <property type="term" value="F:metal ion binding"/>
    <property type="evidence" value="ECO:0007669"/>
    <property type="project" value="UniProtKB-KW"/>
</dbReference>
<comment type="similarity">
    <text evidence="2">Belongs to the zinc-containing alcohol dehydrogenase family.</text>
</comment>
<dbReference type="InterPro" id="IPR011032">
    <property type="entry name" value="GroES-like_sf"/>
</dbReference>
<dbReference type="InterPro" id="IPR036291">
    <property type="entry name" value="NAD(P)-bd_dom_sf"/>
</dbReference>
<keyword evidence="4" id="KW-0862">Zinc</keyword>
<gene>
    <name evidence="8" type="ORF">O3M35_007349</name>
</gene>
<evidence type="ECO:0008006" key="10">
    <source>
        <dbReference type="Google" id="ProtNLM"/>
    </source>
</evidence>
<dbReference type="Proteomes" id="UP001461498">
    <property type="component" value="Unassembled WGS sequence"/>
</dbReference>
<evidence type="ECO:0000313" key="8">
    <source>
        <dbReference type="EMBL" id="KAK9507509.1"/>
    </source>
</evidence>
<organism evidence="8 9">
    <name type="scientific">Rhynocoris fuscipes</name>
    <dbReference type="NCBI Taxonomy" id="488301"/>
    <lineage>
        <taxon>Eukaryota</taxon>
        <taxon>Metazoa</taxon>
        <taxon>Ecdysozoa</taxon>
        <taxon>Arthropoda</taxon>
        <taxon>Hexapoda</taxon>
        <taxon>Insecta</taxon>
        <taxon>Pterygota</taxon>
        <taxon>Neoptera</taxon>
        <taxon>Paraneoptera</taxon>
        <taxon>Hemiptera</taxon>
        <taxon>Heteroptera</taxon>
        <taxon>Panheteroptera</taxon>
        <taxon>Cimicomorpha</taxon>
        <taxon>Reduviidae</taxon>
        <taxon>Harpactorinae</taxon>
        <taxon>Harpactorini</taxon>
        <taxon>Rhynocoris</taxon>
    </lineage>
</organism>
<evidence type="ECO:0000256" key="5">
    <source>
        <dbReference type="ARBA" id="ARBA00023002"/>
    </source>
</evidence>
<dbReference type="SUPFAM" id="SSF51735">
    <property type="entry name" value="NAD(P)-binding Rossmann-fold domains"/>
    <property type="match status" value="1"/>
</dbReference>
<dbReference type="InterPro" id="IPR013149">
    <property type="entry name" value="ADH-like_C"/>
</dbReference>
<dbReference type="Pfam" id="PF00107">
    <property type="entry name" value="ADH_zinc_N"/>
    <property type="match status" value="1"/>
</dbReference>
<dbReference type="Gene3D" id="3.90.180.10">
    <property type="entry name" value="Medium-chain alcohol dehydrogenases, catalytic domain"/>
    <property type="match status" value="1"/>
</dbReference>
<evidence type="ECO:0000256" key="1">
    <source>
        <dbReference type="ARBA" id="ARBA00001947"/>
    </source>
</evidence>
<dbReference type="InterPro" id="IPR013154">
    <property type="entry name" value="ADH-like_N"/>
</dbReference>
<accession>A0AAW1DBU6</accession>
<dbReference type="GO" id="GO:0016491">
    <property type="term" value="F:oxidoreductase activity"/>
    <property type="evidence" value="ECO:0007669"/>
    <property type="project" value="UniProtKB-KW"/>
</dbReference>
<dbReference type="PANTHER" id="PTHR43161">
    <property type="entry name" value="SORBITOL DEHYDROGENASE"/>
    <property type="match status" value="1"/>
</dbReference>
<feature type="domain" description="Alcohol dehydrogenase-like N-terminal" evidence="7">
    <location>
        <begin position="49"/>
        <end position="164"/>
    </location>
</feature>
<comment type="caution">
    <text evidence="8">The sequence shown here is derived from an EMBL/GenBank/DDBJ whole genome shotgun (WGS) entry which is preliminary data.</text>
</comment>